<evidence type="ECO:0000256" key="2">
    <source>
        <dbReference type="ARBA" id="ARBA00022801"/>
    </source>
</evidence>
<dbReference type="Pfam" id="PF08797">
    <property type="entry name" value="HIRAN"/>
    <property type="match status" value="1"/>
</dbReference>
<accession>A0ABZ1IJT1</accession>
<keyword evidence="1" id="KW-0479">Metal-binding</keyword>
<dbReference type="EMBL" id="CP142149">
    <property type="protein sequence ID" value="WSE33983.1"/>
    <property type="molecule type" value="Genomic_DNA"/>
</dbReference>
<dbReference type="RefSeq" id="WP_326836781.1">
    <property type="nucleotide sequence ID" value="NZ_CP142149.1"/>
</dbReference>
<keyword evidence="2" id="KW-0378">Hydrolase</keyword>
<evidence type="ECO:0000256" key="1">
    <source>
        <dbReference type="ARBA" id="ARBA00022723"/>
    </source>
</evidence>
<evidence type="ECO:0000259" key="3">
    <source>
        <dbReference type="Pfam" id="PF08797"/>
    </source>
</evidence>
<evidence type="ECO:0000313" key="5">
    <source>
        <dbReference type="Proteomes" id="UP001330812"/>
    </source>
</evidence>
<gene>
    <name evidence="4" type="ORF">VSH64_18075</name>
</gene>
<protein>
    <submittedName>
        <fullName evidence="4">HIRAN domain-containing protein</fullName>
    </submittedName>
</protein>
<organism evidence="4 5">
    <name type="scientific">Amycolatopsis rhabdoformis</name>
    <dbReference type="NCBI Taxonomy" id="1448059"/>
    <lineage>
        <taxon>Bacteria</taxon>
        <taxon>Bacillati</taxon>
        <taxon>Actinomycetota</taxon>
        <taxon>Actinomycetes</taxon>
        <taxon>Pseudonocardiales</taxon>
        <taxon>Pseudonocardiaceae</taxon>
        <taxon>Amycolatopsis</taxon>
    </lineage>
</organism>
<evidence type="ECO:0000313" key="4">
    <source>
        <dbReference type="EMBL" id="WSE33983.1"/>
    </source>
</evidence>
<keyword evidence="5" id="KW-1185">Reference proteome</keyword>
<proteinExistence type="predicted"/>
<dbReference type="InterPro" id="IPR014905">
    <property type="entry name" value="HIRAN"/>
</dbReference>
<name>A0ABZ1IJT1_9PSEU</name>
<feature type="domain" description="HIRAN" evidence="3">
    <location>
        <begin position="4"/>
        <end position="46"/>
    </location>
</feature>
<sequence length="212" mass="23437">MTAVLVPEPENKWDRQAVRVDVLDSGRPLKVGYLPRDLAAEYQPTLLAVGQQGLVGTCPARIAGGGEKFYGIYLYLARPRALRVALGMDEPFIARRAGVEVLLRNDWSCTVTQEQAHQNVLTRYAPARGQEIREVVASLGFCRITSGKYRGEEALEVRLGGERVGQVTRAMTERYGDQVHTLIAQGLTVTCEAFTKRTDKGIEIELLLPPGR</sequence>
<dbReference type="Proteomes" id="UP001330812">
    <property type="component" value="Chromosome"/>
</dbReference>
<dbReference type="Gene3D" id="3.30.70.2330">
    <property type="match status" value="1"/>
</dbReference>
<reference evidence="4 5" key="1">
    <citation type="journal article" date="2015" name="Int. J. Syst. Evol. Microbiol.">
        <title>Amycolatopsis rhabdoformis sp. nov., an actinomycete isolated from a tropical forest soil.</title>
        <authorList>
            <person name="Souza W.R."/>
            <person name="Silva R.E."/>
            <person name="Goodfellow M."/>
            <person name="Busarakam K."/>
            <person name="Figueiro F.S."/>
            <person name="Ferreira D."/>
            <person name="Rodrigues-Filho E."/>
            <person name="Moraes L.A.B."/>
            <person name="Zucchi T.D."/>
        </authorList>
    </citation>
    <scope>NUCLEOTIDE SEQUENCE [LARGE SCALE GENOMIC DNA]</scope>
    <source>
        <strain evidence="4 5">NCIMB 14900</strain>
    </source>
</reference>